<sequence>MEIPEKLNTVFLHEMSAKLTNAITECMISNQMTLECLELACNEVKEVYKKNAVIKKAD</sequence>
<protein>
    <submittedName>
        <fullName evidence="1">Uncharacterized protein</fullName>
    </submittedName>
</protein>
<proteinExistence type="predicted"/>
<dbReference type="RefSeq" id="WP_155521583.1">
    <property type="nucleotide sequence ID" value="NZ_BQNJ01000001.1"/>
</dbReference>
<name>A0A174QZB7_9FIRM</name>
<dbReference type="Proteomes" id="UP001055091">
    <property type="component" value="Unassembled WGS sequence"/>
</dbReference>
<dbReference type="AlphaFoldDB" id="A0A174QZB7"/>
<evidence type="ECO:0000313" key="2">
    <source>
        <dbReference type="Proteomes" id="UP001055091"/>
    </source>
</evidence>
<accession>A0A174QZB7</accession>
<dbReference type="EMBL" id="BQNJ01000001">
    <property type="protein sequence ID" value="GKH02100.1"/>
    <property type="molecule type" value="Genomic_DNA"/>
</dbReference>
<evidence type="ECO:0000313" key="1">
    <source>
        <dbReference type="EMBL" id="GKH02100.1"/>
    </source>
</evidence>
<gene>
    <name evidence="1" type="ORF">CE91St55_40810</name>
</gene>
<reference evidence="1" key="1">
    <citation type="submission" date="2022-01" db="EMBL/GenBank/DDBJ databases">
        <title>Novel bile acid biosynthetic pathways are enriched in the microbiome of centenarians.</title>
        <authorList>
            <person name="Sato Y."/>
            <person name="Atarashi K."/>
            <person name="Plichta R.D."/>
            <person name="Arai Y."/>
            <person name="Sasajima S."/>
            <person name="Kearney M.S."/>
            <person name="Suda W."/>
            <person name="Takeshita K."/>
            <person name="Sasaki T."/>
            <person name="Okamoto S."/>
            <person name="Skelly N.A."/>
            <person name="Okamura Y."/>
            <person name="Vlamakis H."/>
            <person name="Li Y."/>
            <person name="Tanoue T."/>
            <person name="Takei H."/>
            <person name="Nittono H."/>
            <person name="Narushima S."/>
            <person name="Irie J."/>
            <person name="Itoh H."/>
            <person name="Moriya K."/>
            <person name="Sugiura Y."/>
            <person name="Suematsu M."/>
            <person name="Moritoki N."/>
            <person name="Shibata S."/>
            <person name="Littman R.D."/>
            <person name="Fischbach A.M."/>
            <person name="Uwamino Y."/>
            <person name="Inoue T."/>
            <person name="Honda A."/>
            <person name="Hattori M."/>
            <person name="Murai T."/>
            <person name="Xavier J.R."/>
            <person name="Hirose N."/>
            <person name="Honda K."/>
        </authorList>
    </citation>
    <scope>NUCLEOTIDE SEQUENCE</scope>
    <source>
        <strain evidence="1">CE91-St55</strain>
    </source>
</reference>
<organism evidence="1 2">
    <name type="scientific">Hungatella hathewayi</name>
    <dbReference type="NCBI Taxonomy" id="154046"/>
    <lineage>
        <taxon>Bacteria</taxon>
        <taxon>Bacillati</taxon>
        <taxon>Bacillota</taxon>
        <taxon>Clostridia</taxon>
        <taxon>Lachnospirales</taxon>
        <taxon>Lachnospiraceae</taxon>
        <taxon>Hungatella</taxon>
    </lineage>
</organism>
<comment type="caution">
    <text evidence="1">The sequence shown here is derived from an EMBL/GenBank/DDBJ whole genome shotgun (WGS) entry which is preliminary data.</text>
</comment>